<dbReference type="AlphaFoldDB" id="A0A1Q2MBH3"/>
<feature type="domain" description="Thioredoxin-like fold" evidence="3">
    <location>
        <begin position="3"/>
        <end position="76"/>
    </location>
</feature>
<name>A0A1Q2MBH3_9BACT</name>
<dbReference type="Pfam" id="PF13192">
    <property type="entry name" value="Thioredoxin_3"/>
    <property type="match status" value="1"/>
</dbReference>
<dbReference type="InterPro" id="IPR036249">
    <property type="entry name" value="Thioredoxin-like_sf"/>
</dbReference>
<reference evidence="5" key="1">
    <citation type="submission" date="2017-02" db="EMBL/GenBank/DDBJ databases">
        <title>Comparative genomics and description of representatives of a novel lineage of planctomycetes thriving in anoxic sediments.</title>
        <authorList>
            <person name="Spring S."/>
            <person name="Bunk B."/>
            <person name="Sproer C."/>
        </authorList>
    </citation>
    <scope>NUCLEOTIDE SEQUENCE [LARGE SCALE GENOMIC DNA]</scope>
    <source>
        <strain evidence="5">SM-Chi-D1</strain>
    </source>
</reference>
<accession>A0A1Q2MBH3</accession>
<keyword evidence="2" id="KW-0676">Redox-active center</keyword>
<dbReference type="SUPFAM" id="SSF52833">
    <property type="entry name" value="Thioredoxin-like"/>
    <property type="match status" value="1"/>
</dbReference>
<feature type="active site" description="Nucleophile" evidence="1">
    <location>
        <position position="14"/>
    </location>
</feature>
<keyword evidence="2" id="KW-1015">Disulfide bond</keyword>
<dbReference type="InterPro" id="IPR012336">
    <property type="entry name" value="Thioredoxin-like_fold"/>
</dbReference>
<gene>
    <name evidence="4" type="ORF">SMSP2_00346</name>
</gene>
<evidence type="ECO:0000256" key="2">
    <source>
        <dbReference type="PIRSR" id="PIRSR037031-51"/>
    </source>
</evidence>
<dbReference type="STRING" id="1851148.SMSP2_00346"/>
<proteinExistence type="predicted"/>
<dbReference type="KEGG" id="pbas:SMSP2_00346"/>
<evidence type="ECO:0000259" key="3">
    <source>
        <dbReference type="Pfam" id="PF13192"/>
    </source>
</evidence>
<feature type="disulfide bond" description="Redox-active" evidence="2">
    <location>
        <begin position="11"/>
        <end position="14"/>
    </location>
</feature>
<evidence type="ECO:0000313" key="4">
    <source>
        <dbReference type="EMBL" id="AQQ70009.1"/>
    </source>
</evidence>
<sequence length="77" mass="8215">MIKIQILGTGCPKCKKLAENAEAAAKEAGIEYEIEKVTQINDIMKMGVMITPALVIDGEVKTSGKVAPPDDIKAMLV</sequence>
<keyword evidence="5" id="KW-1185">Reference proteome</keyword>
<dbReference type="NCBIfam" id="TIGR00412">
    <property type="entry name" value="redox_disulf_2"/>
    <property type="match status" value="1"/>
</dbReference>
<dbReference type="PANTHER" id="PTHR36450">
    <property type="entry name" value="THIOREDOXIN"/>
    <property type="match status" value="1"/>
</dbReference>
<dbReference type="Gene3D" id="3.40.30.10">
    <property type="entry name" value="Glutaredoxin"/>
    <property type="match status" value="1"/>
</dbReference>
<evidence type="ECO:0000313" key="5">
    <source>
        <dbReference type="Proteomes" id="UP000188181"/>
    </source>
</evidence>
<dbReference type="EMBL" id="CP019646">
    <property type="protein sequence ID" value="AQQ70009.1"/>
    <property type="molecule type" value="Genomic_DNA"/>
</dbReference>
<dbReference type="PIRSF" id="PIRSF037031">
    <property type="entry name" value="Redox_disulphide_2"/>
    <property type="match status" value="1"/>
</dbReference>
<dbReference type="RefSeq" id="WP_186804803.1">
    <property type="nucleotide sequence ID" value="NZ_CP019646.1"/>
</dbReference>
<feature type="active site" description="Nucleophile" evidence="1">
    <location>
        <position position="11"/>
    </location>
</feature>
<dbReference type="PANTHER" id="PTHR36450:SF1">
    <property type="entry name" value="THIOREDOXIN"/>
    <property type="match status" value="1"/>
</dbReference>
<evidence type="ECO:0000256" key="1">
    <source>
        <dbReference type="PIRSR" id="PIRSR037031-50"/>
    </source>
</evidence>
<dbReference type="InterPro" id="IPR005243">
    <property type="entry name" value="THIRX-like_proc"/>
</dbReference>
<dbReference type="Proteomes" id="UP000188181">
    <property type="component" value="Chromosome"/>
</dbReference>
<organism evidence="4 5">
    <name type="scientific">Limihaloglobus sulfuriphilus</name>
    <dbReference type="NCBI Taxonomy" id="1851148"/>
    <lineage>
        <taxon>Bacteria</taxon>
        <taxon>Pseudomonadati</taxon>
        <taxon>Planctomycetota</taxon>
        <taxon>Phycisphaerae</taxon>
        <taxon>Sedimentisphaerales</taxon>
        <taxon>Sedimentisphaeraceae</taxon>
        <taxon>Limihaloglobus</taxon>
    </lineage>
</organism>
<protein>
    <submittedName>
        <fullName evidence="4">Redox-active disulfide protein 2</fullName>
    </submittedName>
</protein>